<accession>A0A2W2GN94</accession>
<keyword evidence="10" id="KW-1185">Reference proteome</keyword>
<feature type="transmembrane region" description="Helical" evidence="7">
    <location>
        <begin position="294"/>
        <end position="310"/>
    </location>
</feature>
<evidence type="ECO:0000313" key="10">
    <source>
        <dbReference type="Proteomes" id="UP000248544"/>
    </source>
</evidence>
<feature type="transmembrane region" description="Helical" evidence="7">
    <location>
        <begin position="316"/>
        <end position="334"/>
    </location>
</feature>
<dbReference type="InterPro" id="IPR050171">
    <property type="entry name" value="MFS_Transporters"/>
</dbReference>
<keyword evidence="3" id="KW-1003">Cell membrane</keyword>
<evidence type="ECO:0000256" key="6">
    <source>
        <dbReference type="ARBA" id="ARBA00023136"/>
    </source>
</evidence>
<gene>
    <name evidence="9" type="ORF">C1I98_09445</name>
</gene>
<feature type="transmembrane region" description="Helical" evidence="7">
    <location>
        <begin position="355"/>
        <end position="375"/>
    </location>
</feature>
<dbReference type="EMBL" id="POUA01000051">
    <property type="protein sequence ID" value="PZG51006.1"/>
    <property type="molecule type" value="Genomic_DNA"/>
</dbReference>
<evidence type="ECO:0000256" key="2">
    <source>
        <dbReference type="ARBA" id="ARBA00022448"/>
    </source>
</evidence>
<dbReference type="PANTHER" id="PTHR23517:SF3">
    <property type="entry name" value="INTEGRAL MEMBRANE TRANSPORT PROTEIN"/>
    <property type="match status" value="1"/>
</dbReference>
<organism evidence="9 10">
    <name type="scientific">Spongiactinospora gelatinilytica</name>
    <dbReference type="NCBI Taxonomy" id="2666298"/>
    <lineage>
        <taxon>Bacteria</taxon>
        <taxon>Bacillati</taxon>
        <taxon>Actinomycetota</taxon>
        <taxon>Actinomycetes</taxon>
        <taxon>Streptosporangiales</taxon>
        <taxon>Streptosporangiaceae</taxon>
        <taxon>Spongiactinospora</taxon>
    </lineage>
</organism>
<reference evidence="9 10" key="1">
    <citation type="submission" date="2018-01" db="EMBL/GenBank/DDBJ databases">
        <title>Draft genome sequence of Sphaerisporangium sp. 7K107.</title>
        <authorList>
            <person name="Sahin N."/>
            <person name="Saygin H."/>
            <person name="Ay H."/>
        </authorList>
    </citation>
    <scope>NUCLEOTIDE SEQUENCE [LARGE SCALE GENOMIC DNA]</scope>
    <source>
        <strain evidence="9 10">7K107</strain>
    </source>
</reference>
<dbReference type="PROSITE" id="PS50850">
    <property type="entry name" value="MFS"/>
    <property type="match status" value="1"/>
</dbReference>
<feature type="transmembrane region" description="Helical" evidence="7">
    <location>
        <begin position="214"/>
        <end position="238"/>
    </location>
</feature>
<evidence type="ECO:0000256" key="3">
    <source>
        <dbReference type="ARBA" id="ARBA00022475"/>
    </source>
</evidence>
<feature type="transmembrane region" description="Helical" evidence="7">
    <location>
        <begin position="38"/>
        <end position="62"/>
    </location>
</feature>
<dbReference type="InterPro" id="IPR036259">
    <property type="entry name" value="MFS_trans_sf"/>
</dbReference>
<evidence type="ECO:0000259" key="8">
    <source>
        <dbReference type="PROSITE" id="PS50850"/>
    </source>
</evidence>
<dbReference type="PANTHER" id="PTHR23517">
    <property type="entry name" value="RESISTANCE PROTEIN MDTM, PUTATIVE-RELATED-RELATED"/>
    <property type="match status" value="1"/>
</dbReference>
<comment type="caution">
    <text evidence="9">The sequence shown here is derived from an EMBL/GenBank/DDBJ whole genome shotgun (WGS) entry which is preliminary data.</text>
</comment>
<proteinExistence type="predicted"/>
<dbReference type="SUPFAM" id="SSF103473">
    <property type="entry name" value="MFS general substrate transporter"/>
    <property type="match status" value="1"/>
</dbReference>
<evidence type="ECO:0000256" key="5">
    <source>
        <dbReference type="ARBA" id="ARBA00022989"/>
    </source>
</evidence>
<dbReference type="Gene3D" id="1.20.1250.20">
    <property type="entry name" value="MFS general substrate transporter like domains"/>
    <property type="match status" value="1"/>
</dbReference>
<evidence type="ECO:0000313" key="9">
    <source>
        <dbReference type="EMBL" id="PZG51006.1"/>
    </source>
</evidence>
<evidence type="ECO:0000256" key="7">
    <source>
        <dbReference type="SAM" id="Phobius"/>
    </source>
</evidence>
<dbReference type="GO" id="GO:0005886">
    <property type="term" value="C:plasma membrane"/>
    <property type="evidence" value="ECO:0007669"/>
    <property type="project" value="UniProtKB-SubCell"/>
</dbReference>
<feature type="transmembrane region" description="Helical" evidence="7">
    <location>
        <begin position="74"/>
        <end position="96"/>
    </location>
</feature>
<dbReference type="AlphaFoldDB" id="A0A2W2GN94"/>
<feature type="transmembrane region" description="Helical" evidence="7">
    <location>
        <begin position="381"/>
        <end position="398"/>
    </location>
</feature>
<feature type="transmembrane region" description="Helical" evidence="7">
    <location>
        <begin position="102"/>
        <end position="122"/>
    </location>
</feature>
<evidence type="ECO:0000256" key="1">
    <source>
        <dbReference type="ARBA" id="ARBA00004651"/>
    </source>
</evidence>
<dbReference type="InterPro" id="IPR011701">
    <property type="entry name" value="MFS"/>
</dbReference>
<protein>
    <submittedName>
        <fullName evidence="9">LmrP protein</fullName>
    </submittedName>
</protein>
<dbReference type="InterPro" id="IPR020846">
    <property type="entry name" value="MFS_dom"/>
</dbReference>
<keyword evidence="5 7" id="KW-1133">Transmembrane helix</keyword>
<keyword evidence="2" id="KW-0813">Transport</keyword>
<keyword evidence="4 7" id="KW-0812">Transmembrane</keyword>
<evidence type="ECO:0000256" key="4">
    <source>
        <dbReference type="ARBA" id="ARBA00022692"/>
    </source>
</evidence>
<name>A0A2W2GN94_9ACTN</name>
<dbReference type="Pfam" id="PF07690">
    <property type="entry name" value="MFS_1"/>
    <property type="match status" value="2"/>
</dbReference>
<dbReference type="Proteomes" id="UP000248544">
    <property type="component" value="Unassembled WGS sequence"/>
</dbReference>
<dbReference type="GO" id="GO:0022857">
    <property type="term" value="F:transmembrane transporter activity"/>
    <property type="evidence" value="ECO:0007669"/>
    <property type="project" value="InterPro"/>
</dbReference>
<sequence>MGYRELHRTVKLRLGVGFCQRFLDIMLVPLMVIHFSGLYGAALAGLMTLGTAVVAIGGTLAGGHLADVHGRRPILLLGELGGVLCFAGLALVNSPLGGGSGVLTYLLYLGAAGCAAIALPAGEAMIVDVSTPENRTTVYTLKYWSINVAFMLGSLTGGFLYTGFFFHLLLAGALVNLGIFLVTLLAIGETSPGGTAGGLTAMLAGYVSVARDRIFLRLVLAALLIRAIEVQISTYIAVRLSSDFTPQRLLDIGPWHLTVDGVNTLGILRAVNTFLVVCLGLFAGRLFGRLSEERRLMAGIVVFTAGYAVWAVSGDVWVLIGAAVVVTVGELMNAPVKQTLLANLVPASDRTKYMAAYGLAIRLGLVVGSVCVSLGSVLPSWGMAALYVVFGATAIQLYRSLFRNLGDRAALLEGARSGD</sequence>
<feature type="transmembrane region" description="Helical" evidence="7">
    <location>
        <begin position="143"/>
        <end position="162"/>
    </location>
</feature>
<feature type="transmembrane region" description="Helical" evidence="7">
    <location>
        <begin position="267"/>
        <end position="287"/>
    </location>
</feature>
<feature type="domain" description="Major facilitator superfamily (MFS) profile" evidence="8">
    <location>
        <begin position="215"/>
        <end position="419"/>
    </location>
</feature>
<comment type="subcellular location">
    <subcellularLocation>
        <location evidence="1">Cell membrane</location>
        <topology evidence="1">Multi-pass membrane protein</topology>
    </subcellularLocation>
</comment>
<keyword evidence="6 7" id="KW-0472">Membrane</keyword>
<feature type="transmembrane region" description="Helical" evidence="7">
    <location>
        <begin position="12"/>
        <end position="32"/>
    </location>
</feature>